<keyword evidence="5" id="KW-0833">Ubl conjugation pathway</keyword>
<dbReference type="CDD" id="cd02257">
    <property type="entry name" value="Peptidase_C19"/>
    <property type="match status" value="1"/>
</dbReference>
<dbReference type="EMBL" id="CAXAMN010000792">
    <property type="protein sequence ID" value="CAK8990786.1"/>
    <property type="molecule type" value="Genomic_DNA"/>
</dbReference>
<keyword evidence="4" id="KW-0645">Protease</keyword>
<dbReference type="Pfam" id="PF00443">
    <property type="entry name" value="UCH"/>
    <property type="match status" value="1"/>
</dbReference>
<evidence type="ECO:0000313" key="10">
    <source>
        <dbReference type="EMBL" id="CAK8990786.1"/>
    </source>
</evidence>
<dbReference type="InterPro" id="IPR028889">
    <property type="entry name" value="USP"/>
</dbReference>
<evidence type="ECO:0000256" key="1">
    <source>
        <dbReference type="ARBA" id="ARBA00000707"/>
    </source>
</evidence>
<evidence type="ECO:0000256" key="5">
    <source>
        <dbReference type="ARBA" id="ARBA00022786"/>
    </source>
</evidence>
<comment type="catalytic activity">
    <reaction evidence="1">
        <text>Thiol-dependent hydrolysis of ester, thioester, amide, peptide and isopeptide bonds formed by the C-terminal Gly of ubiquitin (a 76-residue protein attached to proteins as an intracellular targeting signal).</text>
        <dbReference type="EC" id="3.4.19.12"/>
    </reaction>
</comment>
<dbReference type="InterPro" id="IPR018200">
    <property type="entry name" value="USP_CS"/>
</dbReference>
<dbReference type="Proteomes" id="UP001642484">
    <property type="component" value="Unassembled WGS sequence"/>
</dbReference>
<feature type="domain" description="USP" evidence="9">
    <location>
        <begin position="549"/>
        <end position="825"/>
    </location>
</feature>
<dbReference type="InterPro" id="IPR038765">
    <property type="entry name" value="Papain-like_cys_pep_sf"/>
</dbReference>
<dbReference type="PANTHER" id="PTHR24006">
    <property type="entry name" value="UBIQUITIN CARBOXYL-TERMINAL HYDROLASE"/>
    <property type="match status" value="1"/>
</dbReference>
<dbReference type="PROSITE" id="PS00972">
    <property type="entry name" value="USP_1"/>
    <property type="match status" value="1"/>
</dbReference>
<evidence type="ECO:0000256" key="2">
    <source>
        <dbReference type="ARBA" id="ARBA00009085"/>
    </source>
</evidence>
<evidence type="ECO:0000256" key="4">
    <source>
        <dbReference type="ARBA" id="ARBA00022670"/>
    </source>
</evidence>
<gene>
    <name evidence="10" type="ORF">CCMP2556_LOCUS2194</name>
</gene>
<feature type="compositionally biased region" description="Low complexity" evidence="8">
    <location>
        <begin position="379"/>
        <end position="393"/>
    </location>
</feature>
<feature type="non-terminal residue" evidence="10">
    <location>
        <position position="1"/>
    </location>
</feature>
<reference evidence="10 11" key="1">
    <citation type="submission" date="2024-02" db="EMBL/GenBank/DDBJ databases">
        <authorList>
            <person name="Chen Y."/>
            <person name="Shah S."/>
            <person name="Dougan E. K."/>
            <person name="Thang M."/>
            <person name="Chan C."/>
        </authorList>
    </citation>
    <scope>NUCLEOTIDE SEQUENCE [LARGE SCALE GENOMIC DNA]</scope>
</reference>
<feature type="region of interest" description="Disordered" evidence="8">
    <location>
        <begin position="376"/>
        <end position="414"/>
    </location>
</feature>
<evidence type="ECO:0000256" key="7">
    <source>
        <dbReference type="ARBA" id="ARBA00022807"/>
    </source>
</evidence>
<name>A0ABP0HML8_9DINO</name>
<dbReference type="InterPro" id="IPR001394">
    <property type="entry name" value="Peptidase_C19_UCH"/>
</dbReference>
<evidence type="ECO:0000256" key="6">
    <source>
        <dbReference type="ARBA" id="ARBA00022801"/>
    </source>
</evidence>
<dbReference type="PROSITE" id="PS50235">
    <property type="entry name" value="USP_3"/>
    <property type="match status" value="1"/>
</dbReference>
<accession>A0ABP0HML8</accession>
<dbReference type="EC" id="3.4.19.12" evidence="3"/>
<dbReference type="PANTHER" id="PTHR24006:SF888">
    <property type="entry name" value="UBIQUITIN CARBOXYL-TERMINAL HYDROLASE 30"/>
    <property type="match status" value="1"/>
</dbReference>
<dbReference type="Gene3D" id="3.90.70.10">
    <property type="entry name" value="Cysteine proteinases"/>
    <property type="match status" value="2"/>
</dbReference>
<dbReference type="InterPro" id="IPR050164">
    <property type="entry name" value="Peptidase_C19"/>
</dbReference>
<dbReference type="SUPFAM" id="SSF54001">
    <property type="entry name" value="Cysteine proteinases"/>
    <property type="match status" value="1"/>
</dbReference>
<evidence type="ECO:0000256" key="3">
    <source>
        <dbReference type="ARBA" id="ARBA00012759"/>
    </source>
</evidence>
<organism evidence="10 11">
    <name type="scientific">Durusdinium trenchii</name>
    <dbReference type="NCBI Taxonomy" id="1381693"/>
    <lineage>
        <taxon>Eukaryota</taxon>
        <taxon>Sar</taxon>
        <taxon>Alveolata</taxon>
        <taxon>Dinophyceae</taxon>
        <taxon>Suessiales</taxon>
        <taxon>Symbiodiniaceae</taxon>
        <taxon>Durusdinium</taxon>
    </lineage>
</organism>
<evidence type="ECO:0000313" key="11">
    <source>
        <dbReference type="Proteomes" id="UP001642484"/>
    </source>
</evidence>
<protein>
    <recommendedName>
        <fullName evidence="3">ubiquitinyl hydrolase 1</fullName>
        <ecNumber evidence="3">3.4.19.12</ecNumber>
    </recommendedName>
</protein>
<dbReference type="InterPro" id="IPR015947">
    <property type="entry name" value="PUA-like_sf"/>
</dbReference>
<sequence length="1363" mass="151295">ARVRGVSVTQRCQALELRNLTRAGAGWMCVWWTRCAVMAFACPTNATVHFERFVTAADSWNRGSCLAKYTVTPDRVQGCHAESLESNHVSLCRLRFTLLPLCATDLSVGMKQEKLIVATKGHFVALRQVDGCWEINFHNRTHSWEPCSILWGCDEPGALYWYNREERSWQLSIRHVEGIFKLAPQLNDPRHGAQGDVVDVVGAAAFSAVVDVVWKENWWRALPLETLCHLRAVSQRHYESLRCLRDAWDSFEANVLEKGLWQLMTQRLRGPTMTEAALPRLRWDFGCSQSLEDMFFEDSKRCTLKGPLLQQWLRNNSGNEEAVEFLAASAGRAGKRLLSTATLSGMEVNITEYVFLLQLGPARAYVTIGETKEVQSPTSAWSFPSPDSDASDATGTDRDVLGGSSGPVGDRTTITETPAVNERVMVLKSEWLEEILDGRKVLELRGKSAQVGNVWLACRSTIYGRAQITLCQRLDYARFTELRPQHGVHRALPYKKTWGLWLADVARLEKSVNFQKLWGAVGWCRVRYGLVPCPEKKHTQQESISPGKFGIFNLGSTCFVNAVLQALLRTPAIHRCVAQCSTGCGSETCTWQLLRQMNTVLQTRTATAEDMQPWLAFLQNHGFDGHSQDSALLFANALCEALTQDEGWSRVKGQTWERRAACDVRAGPGIVEAWPGVALETSPTCSHVPELLRQQWAERTLDEGVRCDECAQTCTVKQRVSLEGICSAPIFGFPRAGHIGVDGVQRRNEDRVVCPETLDLGSKNFTLAAIVEHLSHAGEARAGHFVAWARNGDGWLRFDDTAVHWFEELPETVWRNIVLGVYSSEEHSSDFAQLPGEGWPAASVGCEDLDGRNVGPAEALATLPPARSTAGQSELLQEMVACVAAEELRTESLNQAAPSRLCLPRLDDEMEKPLQANLCSTFAASHVDRSAQFEMYVADFCRTLRDGGSVVGALRAVPAAIEGTGEIDWEVCLNDFKLGLLDVKQDAVECCNEIEVFLPLWRTMPLHMAVVWTSLSRVLSLPLIMLWDAFKVILSSLLHKDIAVEWQDYCLRQRYWAVIASDPGAGKSPALEFVMTTLRKAMSLDDLADCFPGNAAEEFHIVNDSTHAAFGARLNRADGYALLASPEAATTLCPKFPSSGEFNKSTHIDLERALEGATGGAIHWTTQADVLAKQRNARQAEQVVDKSVHHTSTNLSFVFFQQISMLQSWWAQGEARWKKGLTNRFLFSAGRRPVEVGAVRGAAQKIQEYLVLLLRTVAKHFGCGSRPARPFRLPPAAASSFLEARAIGTELAQDKTFADHGSLHSMLEKMPSWLTHEALSNAILRAADNCVLSGTPIPPDDALIQELECKSALQFVYLRLDAW</sequence>
<proteinExistence type="inferred from homology"/>
<keyword evidence="6" id="KW-0378">Hydrolase</keyword>
<comment type="caution">
    <text evidence="10">The sequence shown here is derived from an EMBL/GenBank/DDBJ whole genome shotgun (WGS) entry which is preliminary data.</text>
</comment>
<keyword evidence="11" id="KW-1185">Reference proteome</keyword>
<evidence type="ECO:0000256" key="8">
    <source>
        <dbReference type="SAM" id="MobiDB-lite"/>
    </source>
</evidence>
<comment type="similarity">
    <text evidence="2">Belongs to the peptidase C19 family.</text>
</comment>
<keyword evidence="7" id="KW-0788">Thiol protease</keyword>
<dbReference type="Gene3D" id="2.30.130.30">
    <property type="entry name" value="Hypothetical protein"/>
    <property type="match status" value="1"/>
</dbReference>
<evidence type="ECO:0000259" key="9">
    <source>
        <dbReference type="PROSITE" id="PS50235"/>
    </source>
</evidence>
<dbReference type="SUPFAM" id="SSF88697">
    <property type="entry name" value="PUA domain-like"/>
    <property type="match status" value="1"/>
</dbReference>